<sequence length="183" mass="21328">MRLELCFSLSRSSIIEFMKPKCIWTKSKKKKRQAQEKGEQQQLKMVKDLTLEECLSASPPGCAYEQSFTNGGGHEYLVLKQLFDRVYPAISGEDEDYSFYRNSTERLLKVEEIDRREMCVSSLSRSQSVKVKKSVSFRLPEEADIIRFWLQKNLLYLSGFLIFYQDFSISVNFLTKFGQGQLL</sequence>
<dbReference type="OrthoDB" id="1671024at2759"/>
<evidence type="ECO:0000313" key="2">
    <source>
        <dbReference type="Proteomes" id="UP000327013"/>
    </source>
</evidence>
<reference evidence="1 2" key="1">
    <citation type="submission" date="2019-06" db="EMBL/GenBank/DDBJ databases">
        <title>A chromosomal-level reference genome of Carpinus fangiana (Coryloideae, Betulaceae).</title>
        <authorList>
            <person name="Yang X."/>
            <person name="Wang Z."/>
            <person name="Zhang L."/>
            <person name="Hao G."/>
            <person name="Liu J."/>
            <person name="Yang Y."/>
        </authorList>
    </citation>
    <scope>NUCLEOTIDE SEQUENCE [LARGE SCALE GENOMIC DNA]</scope>
    <source>
        <strain evidence="1">Cfa_2016G</strain>
        <tissue evidence="1">Leaf</tissue>
    </source>
</reference>
<proteinExistence type="predicted"/>
<protein>
    <submittedName>
        <fullName evidence="1">Uncharacterized protein</fullName>
    </submittedName>
</protein>
<dbReference type="Proteomes" id="UP000327013">
    <property type="component" value="Chromosome 8"/>
</dbReference>
<keyword evidence="2" id="KW-1185">Reference proteome</keyword>
<gene>
    <name evidence="1" type="ORF">FH972_020275</name>
</gene>
<name>A0A5N6RVW7_9ROSI</name>
<organism evidence="1 2">
    <name type="scientific">Carpinus fangiana</name>
    <dbReference type="NCBI Taxonomy" id="176857"/>
    <lineage>
        <taxon>Eukaryota</taxon>
        <taxon>Viridiplantae</taxon>
        <taxon>Streptophyta</taxon>
        <taxon>Embryophyta</taxon>
        <taxon>Tracheophyta</taxon>
        <taxon>Spermatophyta</taxon>
        <taxon>Magnoliopsida</taxon>
        <taxon>eudicotyledons</taxon>
        <taxon>Gunneridae</taxon>
        <taxon>Pentapetalae</taxon>
        <taxon>rosids</taxon>
        <taxon>fabids</taxon>
        <taxon>Fagales</taxon>
        <taxon>Betulaceae</taxon>
        <taxon>Carpinus</taxon>
    </lineage>
</organism>
<dbReference type="EMBL" id="CM017328">
    <property type="protein sequence ID" value="KAE8125470.1"/>
    <property type="molecule type" value="Genomic_DNA"/>
</dbReference>
<dbReference type="AlphaFoldDB" id="A0A5N6RVW7"/>
<evidence type="ECO:0000313" key="1">
    <source>
        <dbReference type="EMBL" id="KAE8125470.1"/>
    </source>
</evidence>
<accession>A0A5N6RVW7</accession>